<evidence type="ECO:0000256" key="13">
    <source>
        <dbReference type="PROSITE-ProRule" id="PRU00175"/>
    </source>
</evidence>
<evidence type="ECO:0000313" key="19">
    <source>
        <dbReference type="Proteomes" id="UP000734854"/>
    </source>
</evidence>
<dbReference type="InterPro" id="IPR044521">
    <property type="entry name" value="AtbZIP8/43"/>
</dbReference>
<keyword evidence="4" id="KW-0808">Transferase</keyword>
<dbReference type="SUPFAM" id="SSF57959">
    <property type="entry name" value="Leucine zipper domain"/>
    <property type="match status" value="1"/>
</dbReference>
<dbReference type="CDD" id="cd14702">
    <property type="entry name" value="bZIP_plant_GBF1"/>
    <property type="match status" value="1"/>
</dbReference>
<evidence type="ECO:0000259" key="16">
    <source>
        <dbReference type="PROSITE" id="PS50089"/>
    </source>
</evidence>
<comment type="subcellular location">
    <subcellularLocation>
        <location evidence="2">Nucleus</location>
    </subcellularLocation>
</comment>
<dbReference type="Gene3D" id="1.20.5.170">
    <property type="match status" value="1"/>
</dbReference>
<keyword evidence="8" id="KW-0862">Zinc</keyword>
<dbReference type="PROSITE" id="PS50217">
    <property type="entry name" value="BZIP"/>
    <property type="match status" value="1"/>
</dbReference>
<evidence type="ECO:0000259" key="17">
    <source>
        <dbReference type="PROSITE" id="PS50217"/>
    </source>
</evidence>
<dbReference type="FunFam" id="1.20.5.170:FF:000020">
    <property type="entry name" value="BZIP transcription factor"/>
    <property type="match status" value="1"/>
</dbReference>
<evidence type="ECO:0000256" key="4">
    <source>
        <dbReference type="ARBA" id="ARBA00022679"/>
    </source>
</evidence>
<evidence type="ECO:0000256" key="2">
    <source>
        <dbReference type="ARBA" id="ARBA00004123"/>
    </source>
</evidence>
<keyword evidence="11" id="KW-0804">Transcription</keyword>
<dbReference type="FunFam" id="3.30.40.10:FF:000022">
    <property type="entry name" value="E3 ubiquitin-protein ligase RING1-like"/>
    <property type="match status" value="1"/>
</dbReference>
<dbReference type="EC" id="2.3.2.27" evidence="3"/>
<keyword evidence="10" id="KW-0238">DNA-binding</keyword>
<evidence type="ECO:0000256" key="14">
    <source>
        <dbReference type="SAM" id="Coils"/>
    </source>
</evidence>
<dbReference type="EMBL" id="JACMSC010000011">
    <property type="protein sequence ID" value="KAG6501004.1"/>
    <property type="molecule type" value="Genomic_DNA"/>
</dbReference>
<feature type="compositionally biased region" description="Low complexity" evidence="15">
    <location>
        <begin position="30"/>
        <end position="47"/>
    </location>
</feature>
<feature type="compositionally biased region" description="Pro residues" evidence="15">
    <location>
        <begin position="19"/>
        <end position="29"/>
    </location>
</feature>
<keyword evidence="5" id="KW-0479">Metal-binding</keyword>
<accession>A0A8J5GD52</accession>
<dbReference type="PROSITE" id="PS00036">
    <property type="entry name" value="BZIP_BASIC"/>
    <property type="match status" value="1"/>
</dbReference>
<feature type="domain" description="RING-type" evidence="16">
    <location>
        <begin position="349"/>
        <end position="390"/>
    </location>
</feature>
<evidence type="ECO:0000256" key="10">
    <source>
        <dbReference type="ARBA" id="ARBA00023125"/>
    </source>
</evidence>
<evidence type="ECO:0000256" key="6">
    <source>
        <dbReference type="ARBA" id="ARBA00022771"/>
    </source>
</evidence>
<dbReference type="InterPro" id="IPR045314">
    <property type="entry name" value="bZIP_plant_GBF1"/>
</dbReference>
<comment type="caution">
    <text evidence="18">The sequence shown here is derived from an EMBL/GenBank/DDBJ whole genome shotgun (WGS) entry which is preliminary data.</text>
</comment>
<gene>
    <name evidence="18" type="ORF">ZIOFF_040869</name>
</gene>
<dbReference type="GO" id="GO:0003677">
    <property type="term" value="F:DNA binding"/>
    <property type="evidence" value="ECO:0007669"/>
    <property type="project" value="UniProtKB-KW"/>
</dbReference>
<organism evidence="18 19">
    <name type="scientific">Zingiber officinale</name>
    <name type="common">Ginger</name>
    <name type="synonym">Amomum zingiber</name>
    <dbReference type="NCBI Taxonomy" id="94328"/>
    <lineage>
        <taxon>Eukaryota</taxon>
        <taxon>Viridiplantae</taxon>
        <taxon>Streptophyta</taxon>
        <taxon>Embryophyta</taxon>
        <taxon>Tracheophyta</taxon>
        <taxon>Spermatophyta</taxon>
        <taxon>Magnoliopsida</taxon>
        <taxon>Liliopsida</taxon>
        <taxon>Zingiberales</taxon>
        <taxon>Zingiberaceae</taxon>
        <taxon>Zingiber</taxon>
    </lineage>
</organism>
<sequence>MADNHPDLFLLLPHFAGDPDPPPPPPPFWSSPFASLSSSADLDTASDYSDDDHASLSLDLFRRRPRSPSCPRPFIPPVFWSDNDLEELERPGCLGLDSVFDGEEDESETADVADRGMIVPDWASDDFFVGQRRCPSDSTEFSRTRHMDEGGLRVTGIDSDSDSDEQIVAMFGEQMVAEMGMDSDDGVGQYGLSDEFDVPLRWDSLQLGDGRRDVNEGFEWEEIDGQDEERDSIDVMVLGHDARSDESRVLTVTEVEDEAVVRNVDWQILLAMNDLGRSPLDPDEVGAYFEDQDGLAYASDYEPYEVLFGQLFEQNSNSKGSPPAAKSVVENLPSVVLRKEDTTEIDAVCAVCKDGIQVEEQVKRLPCLHHYHEDCILPWLCIRNTCPLCRFELPTDDPEYEKRKARRANGVISLDESQLSLEMEWGKRLAVCRLRHLQSKGHRIILMPLSTSRYYASIQSKPSSFLQVASVSYLSPSYYDMPHISKDLEIIPVMCGVIISDEVFHHDQVVSQDEERRKRRMISNRESARRSRMRKQNHISELYSQVVHLQSANCQLLNELNRVITEYDQMVDENSQLKNEEAELQKKLEKCDAERSK</sequence>
<dbReference type="SUPFAM" id="SSF57850">
    <property type="entry name" value="RING/U-box"/>
    <property type="match status" value="1"/>
</dbReference>
<dbReference type="GO" id="GO:0061630">
    <property type="term" value="F:ubiquitin protein ligase activity"/>
    <property type="evidence" value="ECO:0007669"/>
    <property type="project" value="UniProtKB-EC"/>
</dbReference>
<comment type="catalytic activity">
    <reaction evidence="1">
        <text>S-ubiquitinyl-[E2 ubiquitin-conjugating enzyme]-L-cysteine + [acceptor protein]-L-lysine = [E2 ubiquitin-conjugating enzyme]-L-cysteine + N(6)-ubiquitinyl-[acceptor protein]-L-lysine.</text>
        <dbReference type="EC" id="2.3.2.27"/>
    </reaction>
</comment>
<feature type="coiled-coil region" evidence="14">
    <location>
        <begin position="560"/>
        <end position="597"/>
    </location>
</feature>
<keyword evidence="7" id="KW-0833">Ubl conjugation pathway</keyword>
<keyword evidence="12" id="KW-0539">Nucleus</keyword>
<dbReference type="InterPro" id="IPR001841">
    <property type="entry name" value="Znf_RING"/>
</dbReference>
<name>A0A8J5GD52_ZINOF</name>
<evidence type="ECO:0000256" key="5">
    <source>
        <dbReference type="ARBA" id="ARBA00022723"/>
    </source>
</evidence>
<dbReference type="PROSITE" id="PS50089">
    <property type="entry name" value="ZF_RING_2"/>
    <property type="match status" value="1"/>
</dbReference>
<feature type="domain" description="BZIP" evidence="17">
    <location>
        <begin position="514"/>
        <end position="577"/>
    </location>
</feature>
<keyword evidence="14" id="KW-0175">Coiled coil</keyword>
<evidence type="ECO:0000256" key="9">
    <source>
        <dbReference type="ARBA" id="ARBA00023015"/>
    </source>
</evidence>
<dbReference type="PANTHER" id="PTHR46324:SF26">
    <property type="entry name" value="OS02G0728001 PROTEIN"/>
    <property type="match status" value="1"/>
</dbReference>
<evidence type="ECO:0000256" key="7">
    <source>
        <dbReference type="ARBA" id="ARBA00022786"/>
    </source>
</evidence>
<dbReference type="PANTHER" id="PTHR46324">
    <property type="entry name" value="BASIC LEUCINE ZIPPER 43-RELATED"/>
    <property type="match status" value="1"/>
</dbReference>
<evidence type="ECO:0000256" key="11">
    <source>
        <dbReference type="ARBA" id="ARBA00023163"/>
    </source>
</evidence>
<dbReference type="InterPro" id="IPR013083">
    <property type="entry name" value="Znf_RING/FYVE/PHD"/>
</dbReference>
<dbReference type="Pfam" id="PF00170">
    <property type="entry name" value="bZIP_1"/>
    <property type="match status" value="1"/>
</dbReference>
<dbReference type="InterPro" id="IPR046347">
    <property type="entry name" value="bZIP_sf"/>
</dbReference>
<dbReference type="Gene3D" id="3.30.40.10">
    <property type="entry name" value="Zinc/RING finger domain, C3HC4 (zinc finger)"/>
    <property type="match status" value="1"/>
</dbReference>
<reference evidence="18 19" key="1">
    <citation type="submission" date="2020-08" db="EMBL/GenBank/DDBJ databases">
        <title>Plant Genome Project.</title>
        <authorList>
            <person name="Zhang R.-G."/>
        </authorList>
    </citation>
    <scope>NUCLEOTIDE SEQUENCE [LARGE SCALE GENOMIC DNA]</scope>
    <source>
        <tissue evidence="18">Rhizome</tissue>
    </source>
</reference>
<evidence type="ECO:0000256" key="15">
    <source>
        <dbReference type="SAM" id="MobiDB-lite"/>
    </source>
</evidence>
<protein>
    <recommendedName>
        <fullName evidence="3">RING-type E3 ubiquitin transferase</fullName>
        <ecNumber evidence="3">2.3.2.27</ecNumber>
    </recommendedName>
</protein>
<evidence type="ECO:0000256" key="12">
    <source>
        <dbReference type="ARBA" id="ARBA00023242"/>
    </source>
</evidence>
<dbReference type="GO" id="GO:0005634">
    <property type="term" value="C:nucleus"/>
    <property type="evidence" value="ECO:0007669"/>
    <property type="project" value="UniProtKB-SubCell"/>
</dbReference>
<keyword evidence="6 13" id="KW-0863">Zinc-finger</keyword>
<evidence type="ECO:0000313" key="18">
    <source>
        <dbReference type="EMBL" id="KAG6501004.1"/>
    </source>
</evidence>
<proteinExistence type="predicted"/>
<dbReference type="SMART" id="SM00338">
    <property type="entry name" value="BRLZ"/>
    <property type="match status" value="1"/>
</dbReference>
<keyword evidence="9" id="KW-0805">Transcription regulation</keyword>
<dbReference type="GO" id="GO:0003700">
    <property type="term" value="F:DNA-binding transcription factor activity"/>
    <property type="evidence" value="ECO:0007669"/>
    <property type="project" value="InterPro"/>
</dbReference>
<dbReference type="AlphaFoldDB" id="A0A8J5GD52"/>
<evidence type="ECO:0000256" key="1">
    <source>
        <dbReference type="ARBA" id="ARBA00000900"/>
    </source>
</evidence>
<evidence type="ECO:0000256" key="8">
    <source>
        <dbReference type="ARBA" id="ARBA00022833"/>
    </source>
</evidence>
<feature type="region of interest" description="Disordered" evidence="15">
    <location>
        <begin position="11"/>
        <end position="52"/>
    </location>
</feature>
<dbReference type="Proteomes" id="UP000734854">
    <property type="component" value="Unassembled WGS sequence"/>
</dbReference>
<dbReference type="SMART" id="SM00184">
    <property type="entry name" value="RING"/>
    <property type="match status" value="1"/>
</dbReference>
<evidence type="ECO:0000256" key="3">
    <source>
        <dbReference type="ARBA" id="ARBA00012483"/>
    </source>
</evidence>
<dbReference type="InterPro" id="IPR004827">
    <property type="entry name" value="bZIP"/>
</dbReference>
<dbReference type="Pfam" id="PF13639">
    <property type="entry name" value="zf-RING_2"/>
    <property type="match status" value="1"/>
</dbReference>
<dbReference type="GO" id="GO:0008270">
    <property type="term" value="F:zinc ion binding"/>
    <property type="evidence" value="ECO:0007669"/>
    <property type="project" value="UniProtKB-KW"/>
</dbReference>
<keyword evidence="19" id="KW-1185">Reference proteome</keyword>